<sequence length="507" mass="51388">MHSLHFLRQPPTCCTMHSPSSLFVHAHRRPPSCTHVSCPRLYNASLPLSLCMHKLTWPGGFPHLVTPHVRMHARMYASDALTPHPLLPPLPPPALSYVPPSHVPHPTPAQPPAAPCHPSDHTHELTPWARGLPDSHSDGGSGATASAFAAVLGSHASSPTSAPASGVLAASRYRLSRANTESLLDATERHTSFSPPASGSASPGGQLCGSAGLFGTASPLQSLPGSPTAMPHGRAGIVADIRRPKARSAAGGVARAYRSDMTHSADSKALVGDRSAVDVLARELHALSHGRAGGGRDAEPSPAHPPSPPSGGVSAGGARRWAGRHALLTNTSLDSRRLSAAAAAVVGGSPLRSPFGAGGSGGGAARADDADGSVSPPQGRVWARHGPSCMSPPRSGGGGATRVSPGGEHGVANGASALIRMSTRSLHATLGSSFRAHTLVHGGSPAEGGLQSQTHEALQQLLGQHHAPLARRVHGMRYSMPGMMPLDDESGAGCGAAAAGSSSAGGA</sequence>
<proteinExistence type="predicted"/>
<dbReference type="AlphaFoldDB" id="A0A7R9V5E6"/>
<evidence type="ECO:0000313" key="2">
    <source>
        <dbReference type="EMBL" id="CAD8283522.1"/>
    </source>
</evidence>
<feature type="region of interest" description="Disordered" evidence="1">
    <location>
        <begin position="98"/>
        <end position="142"/>
    </location>
</feature>
<feature type="compositionally biased region" description="Pro residues" evidence="1">
    <location>
        <begin position="101"/>
        <end position="115"/>
    </location>
</feature>
<organism evidence="2">
    <name type="scientific">Chlamydomonas euryale</name>
    <dbReference type="NCBI Taxonomy" id="1486919"/>
    <lineage>
        <taxon>Eukaryota</taxon>
        <taxon>Viridiplantae</taxon>
        <taxon>Chlorophyta</taxon>
        <taxon>core chlorophytes</taxon>
        <taxon>Chlorophyceae</taxon>
        <taxon>CS clade</taxon>
        <taxon>Chlamydomonadales</taxon>
        <taxon>Chlamydomonadaceae</taxon>
        <taxon>Chlamydomonas</taxon>
    </lineage>
</organism>
<name>A0A7R9V5E6_9CHLO</name>
<feature type="region of interest" description="Disordered" evidence="1">
    <location>
        <begin position="290"/>
        <end position="318"/>
    </location>
</feature>
<evidence type="ECO:0000256" key="1">
    <source>
        <dbReference type="SAM" id="MobiDB-lite"/>
    </source>
</evidence>
<feature type="region of interest" description="Disordered" evidence="1">
    <location>
        <begin position="348"/>
        <end position="411"/>
    </location>
</feature>
<dbReference type="EMBL" id="HBEC01007827">
    <property type="protein sequence ID" value="CAD8283522.1"/>
    <property type="molecule type" value="Transcribed_RNA"/>
</dbReference>
<reference evidence="2" key="1">
    <citation type="submission" date="2021-01" db="EMBL/GenBank/DDBJ databases">
        <authorList>
            <person name="Corre E."/>
            <person name="Pelletier E."/>
            <person name="Niang G."/>
            <person name="Scheremetjew M."/>
            <person name="Finn R."/>
            <person name="Kale V."/>
            <person name="Holt S."/>
            <person name="Cochrane G."/>
            <person name="Meng A."/>
            <person name="Brown T."/>
            <person name="Cohen L."/>
        </authorList>
    </citation>
    <scope>NUCLEOTIDE SEQUENCE</scope>
    <source>
        <strain evidence="2">CCMP219</strain>
    </source>
</reference>
<accession>A0A7R9V5E6</accession>
<protein>
    <submittedName>
        <fullName evidence="2">Uncharacterized protein</fullName>
    </submittedName>
</protein>
<gene>
    <name evidence="2" type="ORF">CEUR00632_LOCUS3557</name>
</gene>